<keyword evidence="2" id="KW-1185">Reference proteome</keyword>
<accession>A0A1U7N7L6</accession>
<gene>
    <name evidence="1" type="ORF">BJP37_25680</name>
</gene>
<protein>
    <submittedName>
        <fullName evidence="1">Uncharacterized protein</fullName>
    </submittedName>
</protein>
<organism evidence="1 2">
    <name type="scientific">Moorena bouillonii PNG</name>
    <dbReference type="NCBI Taxonomy" id="568701"/>
    <lineage>
        <taxon>Bacteria</taxon>
        <taxon>Bacillati</taxon>
        <taxon>Cyanobacteriota</taxon>
        <taxon>Cyanophyceae</taxon>
        <taxon>Coleofasciculales</taxon>
        <taxon>Coleofasciculaceae</taxon>
        <taxon>Moorena</taxon>
    </lineage>
</organism>
<evidence type="ECO:0000313" key="1">
    <source>
        <dbReference type="EMBL" id="OLT61915.1"/>
    </source>
</evidence>
<dbReference type="Proteomes" id="UP000186657">
    <property type="component" value="Unassembled WGS sequence"/>
</dbReference>
<sequence length="61" mass="7126">MRSLILINPRWLRAVEGFMLSYRNGWILGNRESGIGNRESGIGKCDRILDRIQQQQYFKNG</sequence>
<dbReference type="EMBL" id="MKZS01000001">
    <property type="protein sequence ID" value="OLT61915.1"/>
    <property type="molecule type" value="Genomic_DNA"/>
</dbReference>
<proteinExistence type="predicted"/>
<comment type="caution">
    <text evidence="1">The sequence shown here is derived from an EMBL/GenBank/DDBJ whole genome shotgun (WGS) entry which is preliminary data.</text>
</comment>
<evidence type="ECO:0000313" key="2">
    <source>
        <dbReference type="Proteomes" id="UP000186657"/>
    </source>
</evidence>
<dbReference type="AlphaFoldDB" id="A0A1U7N7L6"/>
<reference evidence="1 2" key="1">
    <citation type="submission" date="2016-10" db="EMBL/GenBank/DDBJ databases">
        <title>Comparative genomics uncovers the prolific and rare metabolic potential of the cyanobacterial genus Moorea.</title>
        <authorList>
            <person name="Leao T."/>
            <person name="Castelao G."/>
            <person name="Korobeynikov A."/>
            <person name="Monroe E.A."/>
            <person name="Podell S."/>
            <person name="Glukhov E."/>
            <person name="Allen E."/>
            <person name="Gerwick W.H."/>
            <person name="Gerwick L."/>
        </authorList>
    </citation>
    <scope>NUCLEOTIDE SEQUENCE [LARGE SCALE GENOMIC DNA]</scope>
    <source>
        <strain evidence="1 2">PNG5-198</strain>
    </source>
</reference>
<name>A0A1U7N7L6_9CYAN</name>